<gene>
    <name evidence="1" type="ORF">UFOVP785_70</name>
</gene>
<sequence>MVELTHNGKRYMVDGGQWFRRLEVGERLPQGYEYRMGCNWITGHFADLVCNVGAGNLNRVPCTDPRPPFTVGQRVKVARKDESWPKWEDVHNGFIRQTHKIADISADGVYLLCGWLSQTFPPWCLDAVEVQHEDTLADMAMIDLEKRFTVDDVWESQPQLNGEPCLQWILSKLAKQPEKTGKKLEIIQRAMSELVKLEGE</sequence>
<protein>
    <submittedName>
        <fullName evidence="1">Uncharacterized protein</fullName>
    </submittedName>
</protein>
<reference evidence="1" key="1">
    <citation type="submission" date="2020-04" db="EMBL/GenBank/DDBJ databases">
        <authorList>
            <person name="Chiriac C."/>
            <person name="Salcher M."/>
            <person name="Ghai R."/>
            <person name="Kavagutti S V."/>
        </authorList>
    </citation>
    <scope>NUCLEOTIDE SEQUENCE</scope>
</reference>
<dbReference type="EMBL" id="LR796736">
    <property type="protein sequence ID" value="CAB4162616.1"/>
    <property type="molecule type" value="Genomic_DNA"/>
</dbReference>
<proteinExistence type="predicted"/>
<evidence type="ECO:0000313" key="1">
    <source>
        <dbReference type="EMBL" id="CAB4162616.1"/>
    </source>
</evidence>
<name>A0A6J5NY43_9CAUD</name>
<organism evidence="1">
    <name type="scientific">uncultured Caudovirales phage</name>
    <dbReference type="NCBI Taxonomy" id="2100421"/>
    <lineage>
        <taxon>Viruses</taxon>
        <taxon>Duplodnaviria</taxon>
        <taxon>Heunggongvirae</taxon>
        <taxon>Uroviricota</taxon>
        <taxon>Caudoviricetes</taxon>
        <taxon>Peduoviridae</taxon>
        <taxon>Maltschvirus</taxon>
        <taxon>Maltschvirus maltsch</taxon>
    </lineage>
</organism>
<accession>A0A6J5NY43</accession>